<dbReference type="Pfam" id="PF13649">
    <property type="entry name" value="Methyltransf_25"/>
    <property type="match status" value="1"/>
</dbReference>
<dbReference type="AlphaFoldDB" id="A0A1F5E678"/>
<accession>A0A1F5E678</accession>
<gene>
    <name evidence="4" type="ORF">A2160_05735</name>
</gene>
<dbReference type="GO" id="GO:0008168">
    <property type="term" value="F:methyltransferase activity"/>
    <property type="evidence" value="ECO:0007669"/>
    <property type="project" value="UniProtKB-KW"/>
</dbReference>
<dbReference type="CDD" id="cd02440">
    <property type="entry name" value="AdoMet_MTases"/>
    <property type="match status" value="1"/>
</dbReference>
<reference evidence="4 5" key="1">
    <citation type="journal article" date="2016" name="Nat. Commun.">
        <title>Thousands of microbial genomes shed light on interconnected biogeochemical processes in an aquifer system.</title>
        <authorList>
            <person name="Anantharaman K."/>
            <person name="Brown C.T."/>
            <person name="Hug L.A."/>
            <person name="Sharon I."/>
            <person name="Castelle C.J."/>
            <person name="Probst A.J."/>
            <person name="Thomas B.C."/>
            <person name="Singh A."/>
            <person name="Wilkins M.J."/>
            <person name="Karaoz U."/>
            <person name="Brodie E.L."/>
            <person name="Williams K.H."/>
            <person name="Hubbard S.S."/>
            <person name="Banfield J.F."/>
        </authorList>
    </citation>
    <scope>NUCLEOTIDE SEQUENCE [LARGE SCALE GENOMIC DNA]</scope>
</reference>
<dbReference type="EMBL" id="MEZK01000015">
    <property type="protein sequence ID" value="OGD62858.1"/>
    <property type="molecule type" value="Genomic_DNA"/>
</dbReference>
<evidence type="ECO:0000256" key="2">
    <source>
        <dbReference type="ARBA" id="ARBA00022679"/>
    </source>
</evidence>
<dbReference type="PANTHER" id="PTHR43861:SF1">
    <property type="entry name" value="TRANS-ACONITATE 2-METHYLTRANSFERASE"/>
    <property type="match status" value="1"/>
</dbReference>
<evidence type="ECO:0000256" key="1">
    <source>
        <dbReference type="ARBA" id="ARBA00022603"/>
    </source>
</evidence>
<organism evidence="4 5">
    <name type="scientific">Candidatus Beckwithbacteria bacterium RBG_13_42_9</name>
    <dbReference type="NCBI Taxonomy" id="1797457"/>
    <lineage>
        <taxon>Bacteria</taxon>
        <taxon>Candidatus Beckwithiibacteriota</taxon>
    </lineage>
</organism>
<name>A0A1F5E678_9BACT</name>
<proteinExistence type="predicted"/>
<dbReference type="STRING" id="1797457.A2160_05735"/>
<keyword evidence="1" id="KW-0489">Methyltransferase</keyword>
<evidence type="ECO:0000313" key="4">
    <source>
        <dbReference type="EMBL" id="OGD62858.1"/>
    </source>
</evidence>
<dbReference type="Gene3D" id="3.40.50.150">
    <property type="entry name" value="Vaccinia Virus protein VP39"/>
    <property type="match status" value="1"/>
</dbReference>
<comment type="caution">
    <text evidence="4">The sequence shown here is derived from an EMBL/GenBank/DDBJ whole genome shotgun (WGS) entry which is preliminary data.</text>
</comment>
<protein>
    <recommendedName>
        <fullName evidence="3">Methyltransferase domain-containing protein</fullName>
    </recommendedName>
</protein>
<dbReference type="InterPro" id="IPR029063">
    <property type="entry name" value="SAM-dependent_MTases_sf"/>
</dbReference>
<dbReference type="PANTHER" id="PTHR43861">
    <property type="entry name" value="TRANS-ACONITATE 2-METHYLTRANSFERASE-RELATED"/>
    <property type="match status" value="1"/>
</dbReference>
<sequence length="241" mass="27926">MNNKMTKRKNLIWKTRKKDITESQVKQSIETYNTQAKLYATEWEWSEIWEKGTKKFFQTFFKYVEKGSVVLVAGCGTGRDISVLQNNGYRCVGIDASEGMLKEAARRIHAPLERVDIRRMKFVEGTFDAIFCNSALEHIPKRELQNALDSFYRILRQNGVLMFGLKRGNGEVVEDIFLKGERYFTTYTEREIRSILSNTRFGLLEIFIAPHEDNRKPAWIEIVLKKDININNKAKGKGVAS</sequence>
<dbReference type="Proteomes" id="UP000177006">
    <property type="component" value="Unassembled WGS sequence"/>
</dbReference>
<dbReference type="SUPFAM" id="SSF53335">
    <property type="entry name" value="S-adenosyl-L-methionine-dependent methyltransferases"/>
    <property type="match status" value="1"/>
</dbReference>
<dbReference type="InterPro" id="IPR041698">
    <property type="entry name" value="Methyltransf_25"/>
</dbReference>
<feature type="domain" description="Methyltransferase" evidence="3">
    <location>
        <begin position="70"/>
        <end position="159"/>
    </location>
</feature>
<evidence type="ECO:0000313" key="5">
    <source>
        <dbReference type="Proteomes" id="UP000177006"/>
    </source>
</evidence>
<dbReference type="GO" id="GO:0032259">
    <property type="term" value="P:methylation"/>
    <property type="evidence" value="ECO:0007669"/>
    <property type="project" value="UniProtKB-KW"/>
</dbReference>
<keyword evidence="2" id="KW-0808">Transferase</keyword>
<evidence type="ECO:0000259" key="3">
    <source>
        <dbReference type="Pfam" id="PF13649"/>
    </source>
</evidence>